<reference evidence="1" key="2">
    <citation type="journal article" date="2021" name="PeerJ">
        <title>Extensive microbial diversity within the chicken gut microbiome revealed by metagenomics and culture.</title>
        <authorList>
            <person name="Gilroy R."/>
            <person name="Ravi A."/>
            <person name="Getino M."/>
            <person name="Pursley I."/>
            <person name="Horton D.L."/>
            <person name="Alikhan N.F."/>
            <person name="Baker D."/>
            <person name="Gharbi K."/>
            <person name="Hall N."/>
            <person name="Watson M."/>
            <person name="Adriaenssens E.M."/>
            <person name="Foster-Nyarko E."/>
            <person name="Jarju S."/>
            <person name="Secka A."/>
            <person name="Antonio M."/>
            <person name="Oren A."/>
            <person name="Chaudhuri R.R."/>
            <person name="La Ragione R."/>
            <person name="Hildebrand F."/>
            <person name="Pallen M.J."/>
        </authorList>
    </citation>
    <scope>NUCLEOTIDE SEQUENCE</scope>
    <source>
        <strain evidence="1">CHK158-818</strain>
    </source>
</reference>
<comment type="caution">
    <text evidence="1">The sequence shown here is derived from an EMBL/GenBank/DDBJ whole genome shotgun (WGS) entry which is preliminary data.</text>
</comment>
<reference evidence="1" key="1">
    <citation type="submission" date="2020-10" db="EMBL/GenBank/DDBJ databases">
        <authorList>
            <person name="Gilroy R."/>
        </authorList>
    </citation>
    <scope>NUCLEOTIDE SEQUENCE</scope>
    <source>
        <strain evidence="1">CHK158-818</strain>
    </source>
</reference>
<dbReference type="AlphaFoldDB" id="A0A9D1SC30"/>
<proteinExistence type="predicted"/>
<protein>
    <submittedName>
        <fullName evidence="1">Uncharacterized protein</fullName>
    </submittedName>
</protein>
<evidence type="ECO:0000313" key="1">
    <source>
        <dbReference type="EMBL" id="HIU54620.1"/>
    </source>
</evidence>
<name>A0A9D1SC30_9BACT</name>
<sequence>MKQYQFIRGVLMLVSVRIGCFMGVNNDNTVYNMNMGKENDTTNITRSQYEQEIGKYFISYRLFHAQ</sequence>
<organism evidence="1 2">
    <name type="scientific">Candidatus Gallibacteroides avistercoris</name>
    <dbReference type="NCBI Taxonomy" id="2840833"/>
    <lineage>
        <taxon>Bacteria</taxon>
        <taxon>Pseudomonadati</taxon>
        <taxon>Bacteroidota</taxon>
        <taxon>Bacteroidia</taxon>
        <taxon>Bacteroidales</taxon>
        <taxon>Bacteroidaceae</taxon>
        <taxon>Bacteroidaceae incertae sedis</taxon>
        <taxon>Candidatus Gallibacteroides</taxon>
    </lineage>
</organism>
<dbReference type="EMBL" id="DVNA01000050">
    <property type="protein sequence ID" value="HIU54620.1"/>
    <property type="molecule type" value="Genomic_DNA"/>
</dbReference>
<accession>A0A9D1SC30</accession>
<evidence type="ECO:0000313" key="2">
    <source>
        <dbReference type="Proteomes" id="UP000824112"/>
    </source>
</evidence>
<dbReference type="Proteomes" id="UP000824112">
    <property type="component" value="Unassembled WGS sequence"/>
</dbReference>
<gene>
    <name evidence="1" type="ORF">IAB03_02285</name>
</gene>